<organism evidence="5 6">
    <name type="scientific">Urocitellus parryii</name>
    <name type="common">Arctic ground squirrel</name>
    <name type="synonym">Spermophilus parryii</name>
    <dbReference type="NCBI Taxonomy" id="9999"/>
    <lineage>
        <taxon>Eukaryota</taxon>
        <taxon>Metazoa</taxon>
        <taxon>Chordata</taxon>
        <taxon>Craniata</taxon>
        <taxon>Vertebrata</taxon>
        <taxon>Euteleostomi</taxon>
        <taxon>Mammalia</taxon>
        <taxon>Eutheria</taxon>
        <taxon>Euarchontoglires</taxon>
        <taxon>Glires</taxon>
        <taxon>Rodentia</taxon>
        <taxon>Sciuromorpha</taxon>
        <taxon>Sciuridae</taxon>
        <taxon>Xerinae</taxon>
        <taxon>Marmotini</taxon>
        <taxon>Urocitellus</taxon>
    </lineage>
</organism>
<feature type="region of interest" description="Disordered" evidence="3">
    <location>
        <begin position="181"/>
        <end position="243"/>
    </location>
</feature>
<sequence>MSPNPDAGEEELPFREGQILKVFGDKDADGFYQGECGGRMGYIPCNMVAEVAVDSPAGRQQLLQRGYLSPDVVLEGSGNGPFVYSTARTPGPPPKPRRSKKAESEGPVQSCPGPSKLIPSADLKAPRPMVAAFDYDPRENSPNMDVEAELPFRAGDVITVFGSMDDDGFYYGELNGQRGLVPSNFLEGPGPEAGSPDKEPGIPQAESQDWVSMTQGPPVPPGWHRAPSPGSPSRTELGEPQGTIEKVWGLLSKGKQLLRKLGSGKKE</sequence>
<dbReference type="SUPFAM" id="SSF50044">
    <property type="entry name" value="SH3-domain"/>
    <property type="match status" value="2"/>
</dbReference>
<protein>
    <submittedName>
        <fullName evidence="5">TSPO associated protein 1</fullName>
    </submittedName>
</protein>
<evidence type="ECO:0000256" key="2">
    <source>
        <dbReference type="PROSITE-ProRule" id="PRU00192"/>
    </source>
</evidence>
<dbReference type="GO" id="GO:0005739">
    <property type="term" value="C:mitochondrion"/>
    <property type="evidence" value="ECO:0007669"/>
    <property type="project" value="TreeGrafter"/>
</dbReference>
<evidence type="ECO:0000256" key="1">
    <source>
        <dbReference type="ARBA" id="ARBA00022443"/>
    </source>
</evidence>
<dbReference type="Proteomes" id="UP000694417">
    <property type="component" value="Unplaced"/>
</dbReference>
<reference evidence="5" key="2">
    <citation type="submission" date="2025-09" db="UniProtKB">
        <authorList>
            <consortium name="Ensembl"/>
        </authorList>
    </citation>
    <scope>IDENTIFICATION</scope>
</reference>
<evidence type="ECO:0000259" key="4">
    <source>
        <dbReference type="PROSITE" id="PS50002"/>
    </source>
</evidence>
<dbReference type="PRINTS" id="PR00452">
    <property type="entry name" value="SH3DOMAIN"/>
</dbReference>
<feature type="compositionally biased region" description="Polar residues" evidence="3">
    <location>
        <begin position="205"/>
        <end position="215"/>
    </location>
</feature>
<keyword evidence="1 2" id="KW-0728">SH3 domain</keyword>
<gene>
    <name evidence="5" type="primary">TSPOAP1</name>
</gene>
<keyword evidence="6" id="KW-1185">Reference proteome</keyword>
<evidence type="ECO:0000256" key="3">
    <source>
        <dbReference type="SAM" id="MobiDB-lite"/>
    </source>
</evidence>
<feature type="domain" description="SH3" evidence="4">
    <location>
        <begin position="124"/>
        <end position="191"/>
    </location>
</feature>
<feature type="region of interest" description="Disordered" evidence="3">
    <location>
        <begin position="79"/>
        <end position="123"/>
    </location>
</feature>
<evidence type="ECO:0000313" key="6">
    <source>
        <dbReference type="Proteomes" id="UP000694417"/>
    </source>
</evidence>
<dbReference type="FunFam" id="2.30.30.40:FF:000023">
    <property type="entry name" value="RIMS-binding protein 2 isoform F"/>
    <property type="match status" value="1"/>
</dbReference>
<dbReference type="InterPro" id="IPR040325">
    <property type="entry name" value="RIMBP1/2/3"/>
</dbReference>
<dbReference type="Gene3D" id="2.30.30.40">
    <property type="entry name" value="SH3 Domains"/>
    <property type="match status" value="2"/>
</dbReference>
<dbReference type="InterPro" id="IPR036028">
    <property type="entry name" value="SH3-like_dom_sf"/>
</dbReference>
<dbReference type="Pfam" id="PF07653">
    <property type="entry name" value="SH3_2"/>
    <property type="match status" value="2"/>
</dbReference>
<dbReference type="CDD" id="cd12013">
    <property type="entry name" value="SH3_RIM-BP_3"/>
    <property type="match status" value="1"/>
</dbReference>
<accession>A0A8D2HRY3</accession>
<dbReference type="PANTHER" id="PTHR14234:SF20">
    <property type="entry name" value="PERIPHERAL-TYPE BENZODIAZEPINE RECEPTOR-ASSOCIATED PROTEIN 1"/>
    <property type="match status" value="1"/>
</dbReference>
<dbReference type="AlphaFoldDB" id="A0A8D2HRY3"/>
<feature type="domain" description="SH3" evidence="4">
    <location>
        <begin position="1"/>
        <end position="53"/>
    </location>
</feature>
<reference evidence="5" key="1">
    <citation type="submission" date="2025-08" db="UniProtKB">
        <authorList>
            <consortium name="Ensembl"/>
        </authorList>
    </citation>
    <scope>IDENTIFICATION</scope>
</reference>
<dbReference type="SMART" id="SM00326">
    <property type="entry name" value="SH3"/>
    <property type="match status" value="2"/>
</dbReference>
<dbReference type="GO" id="GO:0030156">
    <property type="term" value="F:benzodiazepine receptor binding"/>
    <property type="evidence" value="ECO:0007669"/>
    <property type="project" value="TreeGrafter"/>
</dbReference>
<evidence type="ECO:0000313" key="5">
    <source>
        <dbReference type="Ensembl" id="ENSUPAP00010017724.1"/>
    </source>
</evidence>
<dbReference type="InterPro" id="IPR035755">
    <property type="entry name" value="RIM-BP_SH3_3"/>
</dbReference>
<proteinExistence type="predicted"/>
<dbReference type="PANTHER" id="PTHR14234">
    <property type="entry name" value="RIM BINDING PROTEIN-RELATED"/>
    <property type="match status" value="1"/>
</dbReference>
<dbReference type="InterPro" id="IPR001452">
    <property type="entry name" value="SH3_domain"/>
</dbReference>
<name>A0A8D2HRY3_UROPR</name>
<dbReference type="Ensembl" id="ENSUPAT00010020195.1">
    <property type="protein sequence ID" value="ENSUPAP00010017724.1"/>
    <property type="gene ID" value="ENSUPAG00010014026.1"/>
</dbReference>
<dbReference type="FunFam" id="2.30.30.40:FF:000016">
    <property type="entry name" value="RIMS-binding protein 2 isoform X2"/>
    <property type="match status" value="1"/>
</dbReference>
<dbReference type="PROSITE" id="PS50002">
    <property type="entry name" value="SH3"/>
    <property type="match status" value="2"/>
</dbReference>
<dbReference type="GeneTree" id="ENSGT00950000183203"/>